<keyword evidence="21" id="KW-1185">Reference proteome</keyword>
<dbReference type="InterPro" id="IPR005146">
    <property type="entry name" value="B3/B4_tRNA-bd"/>
</dbReference>
<evidence type="ECO:0000256" key="12">
    <source>
        <dbReference type="ARBA" id="ARBA00022917"/>
    </source>
</evidence>
<evidence type="ECO:0000259" key="19">
    <source>
        <dbReference type="PROSITE" id="PS51483"/>
    </source>
</evidence>
<evidence type="ECO:0000256" key="1">
    <source>
        <dbReference type="ARBA" id="ARBA00004496"/>
    </source>
</evidence>
<dbReference type="PROSITE" id="PS50886">
    <property type="entry name" value="TRBD"/>
    <property type="match status" value="1"/>
</dbReference>
<dbReference type="CDD" id="cd02796">
    <property type="entry name" value="tRNA_bind_bactPheRS"/>
    <property type="match status" value="1"/>
</dbReference>
<dbReference type="Gene3D" id="2.40.50.140">
    <property type="entry name" value="Nucleic acid-binding proteins"/>
    <property type="match status" value="1"/>
</dbReference>
<keyword evidence="11 16" id="KW-0694">RNA-binding</keyword>
<dbReference type="SMART" id="SM00873">
    <property type="entry name" value="B3_4"/>
    <property type="match status" value="1"/>
</dbReference>
<comment type="subunit">
    <text evidence="3 15">Tetramer of two alpha and two beta subunits.</text>
</comment>
<dbReference type="InterPro" id="IPR045864">
    <property type="entry name" value="aa-tRNA-synth_II/BPL/LPL"/>
</dbReference>
<dbReference type="FunFam" id="3.30.70.380:FF:000001">
    <property type="entry name" value="Phenylalanine--tRNA ligase beta subunit"/>
    <property type="match status" value="1"/>
</dbReference>
<dbReference type="EC" id="6.1.1.20" evidence="15"/>
<dbReference type="Pfam" id="PF01588">
    <property type="entry name" value="tRNA_bind"/>
    <property type="match status" value="1"/>
</dbReference>
<keyword evidence="12 15" id="KW-0648">Protein biosynthesis</keyword>
<dbReference type="Pfam" id="PF03484">
    <property type="entry name" value="B5"/>
    <property type="match status" value="1"/>
</dbReference>
<dbReference type="NCBIfam" id="TIGR00472">
    <property type="entry name" value="pheT_bact"/>
    <property type="match status" value="1"/>
</dbReference>
<evidence type="ECO:0000256" key="9">
    <source>
        <dbReference type="ARBA" id="ARBA00022840"/>
    </source>
</evidence>
<evidence type="ECO:0000256" key="6">
    <source>
        <dbReference type="ARBA" id="ARBA00022598"/>
    </source>
</evidence>
<dbReference type="HAMAP" id="MF_00283">
    <property type="entry name" value="Phe_tRNA_synth_beta1"/>
    <property type="match status" value="1"/>
</dbReference>
<keyword evidence="9 15" id="KW-0067">ATP-binding</keyword>
<dbReference type="InterPro" id="IPR041616">
    <property type="entry name" value="PheRS_beta_core"/>
</dbReference>
<dbReference type="FunFam" id="2.40.50.140:FF:000045">
    <property type="entry name" value="Phenylalanine--tRNA ligase beta subunit"/>
    <property type="match status" value="1"/>
</dbReference>
<sequence>MTISYNWLSEYLPQTIAPEELSKILTSIGLEVESMEKYESIKGGLKGLVIGEVLTCEQHPNADKLKKTTVNIGGNEPLQIVCGASNVATGQKVVVAPVGTTIYPTSGEPITMKVAKIRGVESYGMICAEDEIGIGESHSGIMILRNDAQPGTPAFEYFNTYNDVIYEIGLTPNRMDAMSHIGVAKDVCAYLSYHKGQEIKPVLPYNNELIPDNLDLPISVTIENEEACQRYAGVSISNVQVKPSPEWLQNRLKAIGIRAINNIVDITNFILHETGQPLHAFDADAITGNQVIIKNLPQGTPFITLDGKERKLNAADLMICNAQTGMCIAGVFGGAESGVKESTTNIFLESAWFNPVSIRKTSFTHGLRTDAATRFEKGVDISNTVNVLKRAALLIKELAGGSISSDVVDVYPHPQPKTIVTLTYSFLKKLSGKQYSPTEVKTILTALGFEVVLENEIELTLAVPFSKPDISLPADIVEEIVRIDGLDNIAIPTAITISPAIETIGFKEALKDKLAQYLTGLGFIEIMTNSITNSSYFNEATLAHTVKMINNLSADLNVMRPSMLETGLEAIGYNLNRKNNNLRFFEFGKTYFTSELGHYKEEEHLCLYATGQTGEDEWNGKGKAFDFFDVKGFVAAVLTTAGIKHISFDKKESENSISLNVFSGKNNVGTVSYLLPKQLKQFDIKQPVCFADISFDKLIQAVQAKKIAYEEVSRFPSVQRDLSIIVNKRVTYADVQNVVNKLKLQKLTNMRLFDVFESDKLGIGKKSFAISFTFMDEEKTLTDKEIEAAVNKIIQVLEKDLEAEIRKQ</sequence>
<comment type="caution">
    <text evidence="20">The sequence shown here is derived from an EMBL/GenBank/DDBJ whole genome shotgun (WGS) entry which is preliminary data.</text>
</comment>
<evidence type="ECO:0000256" key="14">
    <source>
        <dbReference type="ARBA" id="ARBA00049255"/>
    </source>
</evidence>
<dbReference type="GO" id="GO:0006432">
    <property type="term" value="P:phenylalanyl-tRNA aminoacylation"/>
    <property type="evidence" value="ECO:0007669"/>
    <property type="project" value="UniProtKB-UniRule"/>
</dbReference>
<dbReference type="OrthoDB" id="9805455at2"/>
<feature type="binding site" evidence="15">
    <location>
        <position position="479"/>
    </location>
    <ligand>
        <name>Mg(2+)</name>
        <dbReference type="ChEBI" id="CHEBI:18420"/>
        <note>shared with alpha subunit</note>
    </ligand>
</feature>
<dbReference type="InterPro" id="IPR036690">
    <property type="entry name" value="Fdx_antiC-bd_sf"/>
</dbReference>
<evidence type="ECO:0000256" key="16">
    <source>
        <dbReference type="PROSITE-ProRule" id="PRU00209"/>
    </source>
</evidence>
<dbReference type="AlphaFoldDB" id="A0A4U3L3T6"/>
<dbReference type="RefSeq" id="WP_137261589.1">
    <property type="nucleotide sequence ID" value="NZ_SZQL01000006.1"/>
</dbReference>
<dbReference type="SUPFAM" id="SSF46955">
    <property type="entry name" value="Putative DNA-binding domain"/>
    <property type="match status" value="1"/>
</dbReference>
<gene>
    <name evidence="15" type="primary">pheT</name>
    <name evidence="20" type="ORF">FC093_09760</name>
</gene>
<proteinExistence type="inferred from homology"/>
<feature type="binding site" evidence="15">
    <location>
        <position position="469"/>
    </location>
    <ligand>
        <name>Mg(2+)</name>
        <dbReference type="ChEBI" id="CHEBI:18420"/>
        <note>shared with alpha subunit</note>
    </ligand>
</feature>
<dbReference type="PROSITE" id="PS51483">
    <property type="entry name" value="B5"/>
    <property type="match status" value="1"/>
</dbReference>
<evidence type="ECO:0000259" key="17">
    <source>
        <dbReference type="PROSITE" id="PS50886"/>
    </source>
</evidence>
<evidence type="ECO:0000256" key="13">
    <source>
        <dbReference type="ARBA" id="ARBA00023146"/>
    </source>
</evidence>
<feature type="binding site" evidence="15">
    <location>
        <position position="475"/>
    </location>
    <ligand>
        <name>Mg(2+)</name>
        <dbReference type="ChEBI" id="CHEBI:18420"/>
        <note>shared with alpha subunit</note>
    </ligand>
</feature>
<keyword evidence="10 15" id="KW-0460">Magnesium</keyword>
<dbReference type="Gene3D" id="3.30.70.380">
    <property type="entry name" value="Ferrodoxin-fold anticodon-binding domain"/>
    <property type="match status" value="1"/>
</dbReference>
<evidence type="ECO:0000259" key="18">
    <source>
        <dbReference type="PROSITE" id="PS51447"/>
    </source>
</evidence>
<dbReference type="GO" id="GO:0004826">
    <property type="term" value="F:phenylalanine-tRNA ligase activity"/>
    <property type="evidence" value="ECO:0007669"/>
    <property type="project" value="UniProtKB-UniRule"/>
</dbReference>
<dbReference type="PANTHER" id="PTHR10947:SF0">
    <property type="entry name" value="PHENYLALANINE--TRNA LIGASE BETA SUBUNIT"/>
    <property type="match status" value="1"/>
</dbReference>
<feature type="domain" description="B5" evidence="19">
    <location>
        <begin position="415"/>
        <end position="491"/>
    </location>
</feature>
<dbReference type="Pfam" id="PF03147">
    <property type="entry name" value="FDX-ACB"/>
    <property type="match status" value="1"/>
</dbReference>
<evidence type="ECO:0000256" key="2">
    <source>
        <dbReference type="ARBA" id="ARBA00008653"/>
    </source>
</evidence>
<keyword evidence="13 15" id="KW-0030">Aminoacyl-tRNA synthetase</keyword>
<feature type="domain" description="FDX-ACB" evidence="18">
    <location>
        <begin position="713"/>
        <end position="806"/>
    </location>
</feature>
<protein>
    <recommendedName>
        <fullName evidence="15">Phenylalanine--tRNA ligase beta subunit</fullName>
        <ecNumber evidence="15">6.1.1.20</ecNumber>
    </recommendedName>
    <alternativeName>
        <fullName evidence="15">Phenylalanyl-tRNA synthetase beta subunit</fullName>
        <shortName evidence="15">PheRS</shortName>
    </alternativeName>
</protein>
<evidence type="ECO:0000256" key="3">
    <source>
        <dbReference type="ARBA" id="ARBA00011209"/>
    </source>
</evidence>
<evidence type="ECO:0000256" key="10">
    <source>
        <dbReference type="ARBA" id="ARBA00022842"/>
    </source>
</evidence>
<keyword evidence="7 15" id="KW-0479">Metal-binding</keyword>
<reference evidence="20 21" key="1">
    <citation type="submission" date="2019-05" db="EMBL/GenBank/DDBJ databases">
        <title>Panacibacter sp. strain 17mud1-8 Genome sequencing and assembly.</title>
        <authorList>
            <person name="Chhetri G."/>
        </authorList>
    </citation>
    <scope>NUCLEOTIDE SEQUENCE [LARGE SCALE GENOMIC DNA]</scope>
    <source>
        <strain evidence="20 21">17mud1-8</strain>
    </source>
</reference>
<dbReference type="InterPro" id="IPR020825">
    <property type="entry name" value="Phe-tRNA_synthase-like_B3/B4"/>
</dbReference>
<dbReference type="Gene3D" id="3.30.930.10">
    <property type="entry name" value="Bira Bifunctional Protein, Domain 2"/>
    <property type="match status" value="1"/>
</dbReference>
<dbReference type="InterPro" id="IPR005147">
    <property type="entry name" value="tRNA_synthase_B5-dom"/>
</dbReference>
<evidence type="ECO:0000256" key="11">
    <source>
        <dbReference type="ARBA" id="ARBA00022884"/>
    </source>
</evidence>
<dbReference type="InterPro" id="IPR009061">
    <property type="entry name" value="DNA-bd_dom_put_sf"/>
</dbReference>
<dbReference type="PROSITE" id="PS51447">
    <property type="entry name" value="FDX_ACB"/>
    <property type="match status" value="1"/>
</dbReference>
<dbReference type="SUPFAM" id="SSF56037">
    <property type="entry name" value="PheT/TilS domain"/>
    <property type="match status" value="1"/>
</dbReference>
<evidence type="ECO:0000256" key="4">
    <source>
        <dbReference type="ARBA" id="ARBA00022490"/>
    </source>
</evidence>
<dbReference type="InterPro" id="IPR004532">
    <property type="entry name" value="Phe-tRNA-ligase_IIc_bsu_bact"/>
</dbReference>
<evidence type="ECO:0000313" key="21">
    <source>
        <dbReference type="Proteomes" id="UP000305848"/>
    </source>
</evidence>
<feature type="domain" description="TRNA-binding" evidence="17">
    <location>
        <begin position="42"/>
        <end position="155"/>
    </location>
</feature>
<dbReference type="SUPFAM" id="SSF55681">
    <property type="entry name" value="Class II aaRS and biotin synthetases"/>
    <property type="match status" value="1"/>
</dbReference>
<evidence type="ECO:0000256" key="15">
    <source>
        <dbReference type="HAMAP-Rule" id="MF_00283"/>
    </source>
</evidence>
<organism evidence="20 21">
    <name type="scientific">Ilyomonas limi</name>
    <dbReference type="NCBI Taxonomy" id="2575867"/>
    <lineage>
        <taxon>Bacteria</taxon>
        <taxon>Pseudomonadati</taxon>
        <taxon>Bacteroidota</taxon>
        <taxon>Chitinophagia</taxon>
        <taxon>Chitinophagales</taxon>
        <taxon>Chitinophagaceae</taxon>
        <taxon>Ilyomonas</taxon>
    </lineage>
</organism>
<evidence type="ECO:0000313" key="20">
    <source>
        <dbReference type="EMBL" id="TKK68969.1"/>
    </source>
</evidence>
<dbReference type="InterPro" id="IPR045060">
    <property type="entry name" value="Phe-tRNA-ligase_IIc_bsu"/>
</dbReference>
<dbReference type="GO" id="GO:0000287">
    <property type="term" value="F:magnesium ion binding"/>
    <property type="evidence" value="ECO:0007669"/>
    <property type="project" value="UniProtKB-UniRule"/>
</dbReference>
<keyword evidence="4 15" id="KW-0963">Cytoplasm</keyword>
<evidence type="ECO:0000256" key="8">
    <source>
        <dbReference type="ARBA" id="ARBA00022741"/>
    </source>
</evidence>
<accession>A0A4U3L3T6</accession>
<dbReference type="SMART" id="SM00896">
    <property type="entry name" value="FDX-ACB"/>
    <property type="match status" value="1"/>
</dbReference>
<dbReference type="Proteomes" id="UP000305848">
    <property type="component" value="Unassembled WGS sequence"/>
</dbReference>
<keyword evidence="5 16" id="KW-0820">tRNA-binding</keyword>
<comment type="cofactor">
    <cofactor evidence="15">
        <name>Mg(2+)</name>
        <dbReference type="ChEBI" id="CHEBI:18420"/>
    </cofactor>
    <text evidence="15">Binds 2 magnesium ions per tetramer.</text>
</comment>
<dbReference type="Pfam" id="PF17759">
    <property type="entry name" value="tRNA_synthFbeta"/>
    <property type="match status" value="1"/>
</dbReference>
<dbReference type="InterPro" id="IPR033714">
    <property type="entry name" value="tRNA_bind_bactPheRS"/>
</dbReference>
<dbReference type="InterPro" id="IPR012340">
    <property type="entry name" value="NA-bd_OB-fold"/>
</dbReference>
<comment type="similarity">
    <text evidence="2 15">Belongs to the phenylalanyl-tRNA synthetase beta subunit family. Type 1 subfamily.</text>
</comment>
<dbReference type="Gene3D" id="3.50.40.10">
    <property type="entry name" value="Phenylalanyl-trna Synthetase, Chain B, domain 3"/>
    <property type="match status" value="1"/>
</dbReference>
<name>A0A4U3L3T6_9BACT</name>
<dbReference type="InterPro" id="IPR002547">
    <property type="entry name" value="tRNA-bd_dom"/>
</dbReference>
<dbReference type="InterPro" id="IPR005121">
    <property type="entry name" value="Fdx_antiC-bd"/>
</dbReference>
<dbReference type="GO" id="GO:0005524">
    <property type="term" value="F:ATP binding"/>
    <property type="evidence" value="ECO:0007669"/>
    <property type="project" value="UniProtKB-UniRule"/>
</dbReference>
<dbReference type="SUPFAM" id="SSF50249">
    <property type="entry name" value="Nucleic acid-binding proteins"/>
    <property type="match status" value="1"/>
</dbReference>
<comment type="catalytic activity">
    <reaction evidence="14 15">
        <text>tRNA(Phe) + L-phenylalanine + ATP = L-phenylalanyl-tRNA(Phe) + AMP + diphosphate + H(+)</text>
        <dbReference type="Rhea" id="RHEA:19413"/>
        <dbReference type="Rhea" id="RHEA-COMP:9668"/>
        <dbReference type="Rhea" id="RHEA-COMP:9699"/>
        <dbReference type="ChEBI" id="CHEBI:15378"/>
        <dbReference type="ChEBI" id="CHEBI:30616"/>
        <dbReference type="ChEBI" id="CHEBI:33019"/>
        <dbReference type="ChEBI" id="CHEBI:58095"/>
        <dbReference type="ChEBI" id="CHEBI:78442"/>
        <dbReference type="ChEBI" id="CHEBI:78531"/>
        <dbReference type="ChEBI" id="CHEBI:456215"/>
        <dbReference type="EC" id="6.1.1.20"/>
    </reaction>
</comment>
<dbReference type="SMART" id="SM00874">
    <property type="entry name" value="B5"/>
    <property type="match status" value="1"/>
</dbReference>
<dbReference type="GO" id="GO:0000049">
    <property type="term" value="F:tRNA binding"/>
    <property type="evidence" value="ECO:0007669"/>
    <property type="project" value="UniProtKB-UniRule"/>
</dbReference>
<evidence type="ECO:0000256" key="7">
    <source>
        <dbReference type="ARBA" id="ARBA00022723"/>
    </source>
</evidence>
<comment type="subcellular location">
    <subcellularLocation>
        <location evidence="1 15">Cytoplasm</location>
    </subcellularLocation>
</comment>
<dbReference type="Pfam" id="PF03483">
    <property type="entry name" value="B3_4"/>
    <property type="match status" value="1"/>
</dbReference>
<dbReference type="NCBIfam" id="NF045760">
    <property type="entry name" value="YtpR"/>
    <property type="match status" value="1"/>
</dbReference>
<dbReference type="FunFam" id="3.50.40.10:FF:000001">
    <property type="entry name" value="Phenylalanine--tRNA ligase beta subunit"/>
    <property type="match status" value="1"/>
</dbReference>
<dbReference type="Gene3D" id="3.30.56.10">
    <property type="match status" value="2"/>
</dbReference>
<evidence type="ECO:0000256" key="5">
    <source>
        <dbReference type="ARBA" id="ARBA00022555"/>
    </source>
</evidence>
<keyword evidence="6 15" id="KW-0436">Ligase</keyword>
<keyword evidence="8 15" id="KW-0547">Nucleotide-binding</keyword>
<dbReference type="SUPFAM" id="SSF54991">
    <property type="entry name" value="Anticodon-binding domain of PheRS"/>
    <property type="match status" value="1"/>
</dbReference>
<dbReference type="GO" id="GO:0009328">
    <property type="term" value="C:phenylalanine-tRNA ligase complex"/>
    <property type="evidence" value="ECO:0007669"/>
    <property type="project" value="TreeGrafter"/>
</dbReference>
<feature type="binding site" evidence="15">
    <location>
        <position position="478"/>
    </location>
    <ligand>
        <name>Mg(2+)</name>
        <dbReference type="ChEBI" id="CHEBI:18420"/>
        <note>shared with alpha subunit</note>
    </ligand>
</feature>
<dbReference type="EMBL" id="SZQL01000006">
    <property type="protein sequence ID" value="TKK68969.1"/>
    <property type="molecule type" value="Genomic_DNA"/>
</dbReference>
<dbReference type="PANTHER" id="PTHR10947">
    <property type="entry name" value="PHENYLALANYL-TRNA SYNTHETASE BETA CHAIN AND LEUCINE-RICH REPEAT-CONTAINING PROTEIN 47"/>
    <property type="match status" value="1"/>
</dbReference>